<protein>
    <submittedName>
        <fullName evidence="3">DUF4197 domain-containing protein</fullName>
    </submittedName>
</protein>
<dbReference type="InterPro" id="IPR025245">
    <property type="entry name" value="DUF4197"/>
</dbReference>
<feature type="signal peptide" evidence="1">
    <location>
        <begin position="1"/>
        <end position="29"/>
    </location>
</feature>
<dbReference type="Pfam" id="PF13852">
    <property type="entry name" value="DUF4197"/>
    <property type="match status" value="1"/>
</dbReference>
<dbReference type="Proteomes" id="UP000675920">
    <property type="component" value="Unplaced"/>
</dbReference>
<organism evidence="2 3">
    <name type="scientific">Derxia gummosa DSM 723</name>
    <dbReference type="NCBI Taxonomy" id="1121388"/>
    <lineage>
        <taxon>Bacteria</taxon>
        <taxon>Pseudomonadati</taxon>
        <taxon>Pseudomonadota</taxon>
        <taxon>Betaproteobacteria</taxon>
        <taxon>Burkholderiales</taxon>
        <taxon>Alcaligenaceae</taxon>
        <taxon>Derxia</taxon>
    </lineage>
</organism>
<dbReference type="OrthoDB" id="5292580at2"/>
<reference evidence="3" key="1">
    <citation type="submission" date="2025-08" db="UniProtKB">
        <authorList>
            <consortium name="RefSeq"/>
        </authorList>
    </citation>
    <scope>IDENTIFICATION</scope>
</reference>
<evidence type="ECO:0000313" key="3">
    <source>
        <dbReference type="RefSeq" id="WP_028311992.1"/>
    </source>
</evidence>
<proteinExistence type="predicted"/>
<keyword evidence="1" id="KW-0732">Signal</keyword>
<dbReference type="PROSITE" id="PS51318">
    <property type="entry name" value="TAT"/>
    <property type="match status" value="1"/>
</dbReference>
<dbReference type="RefSeq" id="WP_028311992.1">
    <property type="nucleotide sequence ID" value="NZ_AXWS01000014.1"/>
</dbReference>
<keyword evidence="2" id="KW-1185">Reference proteome</keyword>
<name>A0A8B6X515_9BURK</name>
<accession>A0A8B6X515</accession>
<feature type="chain" id="PRO_5034845177" evidence="1">
    <location>
        <begin position="30"/>
        <end position="236"/>
    </location>
</feature>
<dbReference type="AlphaFoldDB" id="A0A8B6X515"/>
<evidence type="ECO:0000313" key="2">
    <source>
        <dbReference type="Proteomes" id="UP000675920"/>
    </source>
</evidence>
<sequence length="236" mass="24345">MNRFHARRRLLAAAPTLAVLGLPALPARAGALDALSSADASGGLRAALEQGIGAAVGRLGTTDGFLGNPKLRIHPPAVLEQARPLLALAGQGKALDDLDVAMNRAAEQAVPLAKPLLVGALRDMKVDDAKRILTGGDTSATDYFRAKTSDQLGARFLPIVKGVTDKSGLATQYNALAGKVAGAGLLDGPERSVETWVTSKALAALFTAIGDEEKAIRANPLQAGSKLAEKVFGALR</sequence>
<dbReference type="InterPro" id="IPR006311">
    <property type="entry name" value="TAT_signal"/>
</dbReference>
<evidence type="ECO:0000256" key="1">
    <source>
        <dbReference type="SAM" id="SignalP"/>
    </source>
</evidence>